<dbReference type="Pfam" id="PF03706">
    <property type="entry name" value="LPG_synthase_TM"/>
    <property type="match status" value="1"/>
</dbReference>
<feature type="transmembrane region" description="Helical" evidence="6">
    <location>
        <begin position="164"/>
        <end position="187"/>
    </location>
</feature>
<feature type="transmembrane region" description="Helical" evidence="6">
    <location>
        <begin position="90"/>
        <end position="109"/>
    </location>
</feature>
<sequence length="326" mass="35169">MIGAHQPEDRRRGWLFISARWLAAILVLGILLHLLPLHLLSEALQRVPLTRFIIILIGYLLAHVVGAAKWRMVVNSAGAQLDFRTSAQCYAGGLFATLFLPSIIGGDVVRLAVGLRRSPNPAAVLAGNVADRFLDMSAQASLVLLGILLLPGSVPIALRNQARHAVYIFAGVAAIVLVLLALSYRPLLRGRSVRFRRHLGRLRFALRSVSRRPHVLFFGWLLGTAIQTTFLTLTALLAISCGLFLPLRDWFFAWPLAKLAALLPLTQGGIGVREAALVGLLSPFGAAPHLVLAAGLVWEAVVILGGVVAGLTAFLLGRREATPQTL</sequence>
<dbReference type="GO" id="GO:0005886">
    <property type="term" value="C:plasma membrane"/>
    <property type="evidence" value="ECO:0007669"/>
    <property type="project" value="UniProtKB-SubCell"/>
</dbReference>
<dbReference type="Proteomes" id="UP000239735">
    <property type="component" value="Unassembled WGS sequence"/>
</dbReference>
<evidence type="ECO:0000313" key="7">
    <source>
        <dbReference type="EMBL" id="SPE18266.1"/>
    </source>
</evidence>
<protein>
    <submittedName>
        <fullName evidence="7">Uncharacterized protein</fullName>
    </submittedName>
</protein>
<feature type="transmembrane region" description="Helical" evidence="6">
    <location>
        <begin position="215"/>
        <end position="245"/>
    </location>
</feature>
<evidence type="ECO:0000313" key="8">
    <source>
        <dbReference type="Proteomes" id="UP000239735"/>
    </source>
</evidence>
<feature type="transmembrane region" description="Helical" evidence="6">
    <location>
        <begin position="140"/>
        <end position="158"/>
    </location>
</feature>
<feature type="transmembrane region" description="Helical" evidence="6">
    <location>
        <begin position="52"/>
        <end position="70"/>
    </location>
</feature>
<feature type="transmembrane region" description="Helical" evidence="6">
    <location>
        <begin position="290"/>
        <end position="316"/>
    </location>
</feature>
<comment type="subcellular location">
    <subcellularLocation>
        <location evidence="1">Cell membrane</location>
        <topology evidence="1">Multi-pass membrane protein</topology>
    </subcellularLocation>
</comment>
<dbReference type="OrthoDB" id="5470260at2"/>
<reference evidence="8" key="1">
    <citation type="submission" date="2018-02" db="EMBL/GenBank/DDBJ databases">
        <authorList>
            <person name="Hausmann B."/>
        </authorList>
    </citation>
    <scope>NUCLEOTIDE SEQUENCE [LARGE SCALE GENOMIC DNA]</scope>
    <source>
        <strain evidence="8">Peat soil MAG SbA5</strain>
    </source>
</reference>
<evidence type="ECO:0000256" key="2">
    <source>
        <dbReference type="ARBA" id="ARBA00022475"/>
    </source>
</evidence>
<evidence type="ECO:0000256" key="5">
    <source>
        <dbReference type="ARBA" id="ARBA00023136"/>
    </source>
</evidence>
<keyword evidence="2" id="KW-1003">Cell membrane</keyword>
<keyword evidence="3 6" id="KW-0812">Transmembrane</keyword>
<dbReference type="NCBIfam" id="TIGR00374">
    <property type="entry name" value="flippase-like domain"/>
    <property type="match status" value="1"/>
</dbReference>
<proteinExistence type="predicted"/>
<dbReference type="InterPro" id="IPR022791">
    <property type="entry name" value="L-PG_synthase/AglD"/>
</dbReference>
<dbReference type="PANTHER" id="PTHR40277:SF1">
    <property type="entry name" value="BLL5419 PROTEIN"/>
    <property type="match status" value="1"/>
</dbReference>
<evidence type="ECO:0000256" key="6">
    <source>
        <dbReference type="SAM" id="Phobius"/>
    </source>
</evidence>
<dbReference type="AlphaFoldDB" id="A0A2N9L4M3"/>
<dbReference type="EMBL" id="OKRB01000056">
    <property type="protein sequence ID" value="SPE18266.1"/>
    <property type="molecule type" value="Genomic_DNA"/>
</dbReference>
<evidence type="ECO:0000256" key="3">
    <source>
        <dbReference type="ARBA" id="ARBA00022692"/>
    </source>
</evidence>
<organism evidence="7 8">
    <name type="scientific">Candidatus Sulfuritelmatomonas gaucii</name>
    <dbReference type="NCBI Taxonomy" id="2043161"/>
    <lineage>
        <taxon>Bacteria</taxon>
        <taxon>Pseudomonadati</taxon>
        <taxon>Acidobacteriota</taxon>
        <taxon>Terriglobia</taxon>
        <taxon>Terriglobales</taxon>
        <taxon>Acidobacteriaceae</taxon>
        <taxon>Candidatus Sulfuritelmatomonas</taxon>
    </lineage>
</organism>
<evidence type="ECO:0000256" key="1">
    <source>
        <dbReference type="ARBA" id="ARBA00004651"/>
    </source>
</evidence>
<gene>
    <name evidence="7" type="ORF">SBA5_1490002</name>
</gene>
<dbReference type="PANTHER" id="PTHR40277">
    <property type="entry name" value="BLL5419 PROTEIN"/>
    <property type="match status" value="1"/>
</dbReference>
<feature type="transmembrane region" description="Helical" evidence="6">
    <location>
        <begin position="20"/>
        <end position="40"/>
    </location>
</feature>
<name>A0A2N9L4M3_9BACT</name>
<evidence type="ECO:0000256" key="4">
    <source>
        <dbReference type="ARBA" id="ARBA00022989"/>
    </source>
</evidence>
<accession>A0A2N9L4M3</accession>
<keyword evidence="4 6" id="KW-1133">Transmembrane helix</keyword>
<keyword evidence="5 6" id="KW-0472">Membrane</keyword>